<reference evidence="2" key="1">
    <citation type="submission" date="2006-10" db="EMBL/GenBank/DDBJ databases">
        <authorList>
            <person name="Amadeo P."/>
            <person name="Zhao Q."/>
            <person name="Wortman J."/>
            <person name="Fraser-Liggett C."/>
            <person name="Carlton J."/>
        </authorList>
    </citation>
    <scope>NUCLEOTIDE SEQUENCE</scope>
    <source>
        <strain evidence="2">G3</strain>
    </source>
</reference>
<feature type="compositionally biased region" description="Polar residues" evidence="1">
    <location>
        <begin position="184"/>
        <end position="194"/>
    </location>
</feature>
<dbReference type="RefSeq" id="XP_001313905.1">
    <property type="nucleotide sequence ID" value="XM_001313902.1"/>
</dbReference>
<evidence type="ECO:0000256" key="1">
    <source>
        <dbReference type="SAM" id="MobiDB-lite"/>
    </source>
</evidence>
<dbReference type="EMBL" id="DS113581">
    <property type="protein sequence ID" value="EAY01019.1"/>
    <property type="molecule type" value="Genomic_DNA"/>
</dbReference>
<dbReference type="VEuPathDB" id="TrichDB:TVAGG3_0971450"/>
<dbReference type="SMR" id="A2F220"/>
<protein>
    <submittedName>
        <fullName evidence="2">Uncharacterized protein</fullName>
    </submittedName>
</protein>
<dbReference type="VEuPathDB" id="TrichDB:TVAG_295530"/>
<evidence type="ECO:0000313" key="3">
    <source>
        <dbReference type="Proteomes" id="UP000001542"/>
    </source>
</evidence>
<organism evidence="2 3">
    <name type="scientific">Trichomonas vaginalis (strain ATCC PRA-98 / G3)</name>
    <dbReference type="NCBI Taxonomy" id="412133"/>
    <lineage>
        <taxon>Eukaryota</taxon>
        <taxon>Metamonada</taxon>
        <taxon>Parabasalia</taxon>
        <taxon>Trichomonadida</taxon>
        <taxon>Trichomonadidae</taxon>
        <taxon>Trichomonas</taxon>
    </lineage>
</organism>
<keyword evidence="3" id="KW-1185">Reference proteome</keyword>
<proteinExistence type="predicted"/>
<sequence>MNLDPAWEKKILADVANLRVVLAQKADKSAVEQINRYQNEITNLRITNATRLDLSNKNPDDPEVICQMCIDNDDMETAFLTILKHIETLSSTKAEVKAVEKKASKKYVEGLFERLNSINRQQIQDANAHLRDTLEAKLNRLNNAFDDFTRKVSNHIDDCHSRCEQLEVFVQHAKEVTQRRNDTPKNSSNNTPTKSPHIVKRMSSQFARPSTHVGISTKQKDSMLVVFSSI</sequence>
<dbReference type="OrthoDB" id="10606631at2759"/>
<gene>
    <name evidence="2" type="ORF">TVAG_295530</name>
</gene>
<evidence type="ECO:0000313" key="2">
    <source>
        <dbReference type="EMBL" id="EAY01019.1"/>
    </source>
</evidence>
<dbReference type="InParanoid" id="A2F220"/>
<feature type="region of interest" description="Disordered" evidence="1">
    <location>
        <begin position="176"/>
        <end position="198"/>
    </location>
</feature>
<accession>A2F220</accession>
<dbReference type="KEGG" id="tva:4758849"/>
<dbReference type="AlphaFoldDB" id="A2F220"/>
<dbReference type="Proteomes" id="UP000001542">
    <property type="component" value="Unassembled WGS sequence"/>
</dbReference>
<reference evidence="2" key="2">
    <citation type="journal article" date="2007" name="Science">
        <title>Draft genome sequence of the sexually transmitted pathogen Trichomonas vaginalis.</title>
        <authorList>
            <person name="Carlton J.M."/>
            <person name="Hirt R.P."/>
            <person name="Silva J.C."/>
            <person name="Delcher A.L."/>
            <person name="Schatz M."/>
            <person name="Zhao Q."/>
            <person name="Wortman J.R."/>
            <person name="Bidwell S.L."/>
            <person name="Alsmark U.C.M."/>
            <person name="Besteiro S."/>
            <person name="Sicheritz-Ponten T."/>
            <person name="Noel C.J."/>
            <person name="Dacks J.B."/>
            <person name="Foster P.G."/>
            <person name="Simillion C."/>
            <person name="Van de Peer Y."/>
            <person name="Miranda-Saavedra D."/>
            <person name="Barton G.J."/>
            <person name="Westrop G.D."/>
            <person name="Mueller S."/>
            <person name="Dessi D."/>
            <person name="Fiori P.L."/>
            <person name="Ren Q."/>
            <person name="Paulsen I."/>
            <person name="Zhang H."/>
            <person name="Bastida-Corcuera F.D."/>
            <person name="Simoes-Barbosa A."/>
            <person name="Brown M.T."/>
            <person name="Hayes R.D."/>
            <person name="Mukherjee M."/>
            <person name="Okumura C.Y."/>
            <person name="Schneider R."/>
            <person name="Smith A.J."/>
            <person name="Vanacova S."/>
            <person name="Villalvazo M."/>
            <person name="Haas B.J."/>
            <person name="Pertea M."/>
            <person name="Feldblyum T.V."/>
            <person name="Utterback T.R."/>
            <person name="Shu C.L."/>
            <person name="Osoegawa K."/>
            <person name="de Jong P.J."/>
            <person name="Hrdy I."/>
            <person name="Horvathova L."/>
            <person name="Zubacova Z."/>
            <person name="Dolezal P."/>
            <person name="Malik S.B."/>
            <person name="Logsdon J.M. Jr."/>
            <person name="Henze K."/>
            <person name="Gupta A."/>
            <person name="Wang C.C."/>
            <person name="Dunne R.L."/>
            <person name="Upcroft J.A."/>
            <person name="Upcroft P."/>
            <person name="White O."/>
            <person name="Salzberg S.L."/>
            <person name="Tang P."/>
            <person name="Chiu C.-H."/>
            <person name="Lee Y.-S."/>
            <person name="Embley T.M."/>
            <person name="Coombs G.H."/>
            <person name="Mottram J.C."/>
            <person name="Tachezy J."/>
            <person name="Fraser-Liggett C.M."/>
            <person name="Johnson P.J."/>
        </authorList>
    </citation>
    <scope>NUCLEOTIDE SEQUENCE [LARGE SCALE GENOMIC DNA]</scope>
    <source>
        <strain evidence="2">G3</strain>
    </source>
</reference>
<name>A2F220_TRIV3</name>